<name>A0ABX3JXL6_9BACL</name>
<evidence type="ECO:0000256" key="7">
    <source>
        <dbReference type="ARBA" id="ARBA00023004"/>
    </source>
</evidence>
<comment type="catalytic activity">
    <reaction evidence="9">
        <text>1,2-dihydroxy-5-(methylsulfanyl)pent-1-en-3-one + O2 = 3-(methylsulfanyl)propanoate + CO + formate + 2 H(+)</text>
        <dbReference type="Rhea" id="RHEA:14161"/>
        <dbReference type="ChEBI" id="CHEBI:15378"/>
        <dbReference type="ChEBI" id="CHEBI:15379"/>
        <dbReference type="ChEBI" id="CHEBI:15740"/>
        <dbReference type="ChEBI" id="CHEBI:17245"/>
        <dbReference type="ChEBI" id="CHEBI:49016"/>
        <dbReference type="ChEBI" id="CHEBI:49252"/>
        <dbReference type="EC" id="1.13.11.53"/>
    </reaction>
</comment>
<dbReference type="InterPro" id="IPR023956">
    <property type="entry name" value="ARD_bac"/>
</dbReference>
<keyword evidence="5 9" id="KW-0223">Dioxygenase</keyword>
<dbReference type="SUPFAM" id="SSF51182">
    <property type="entry name" value="RmlC-like cupins"/>
    <property type="match status" value="1"/>
</dbReference>
<feature type="binding site" evidence="9">
    <location>
        <position position="145"/>
    </location>
    <ligand>
        <name>Fe(2+)</name>
        <dbReference type="ChEBI" id="CHEBI:29033"/>
    </ligand>
</feature>
<protein>
    <recommendedName>
        <fullName evidence="9">Acireductone dioxygenase</fullName>
    </recommendedName>
    <alternativeName>
        <fullName evidence="9">1,2-dihydroxy-3-keto-5-methylthiopentene dioxygenase</fullName>
        <shortName evidence="9">DHK-MTPene dioxygenase</shortName>
    </alternativeName>
    <alternativeName>
        <fullName evidence="9">Acireductone dioxygenase (Fe(2+)-requiring)</fullName>
        <shortName evidence="9">ARD'</shortName>
        <shortName evidence="9">Fe-ARD</shortName>
        <ecNumber evidence="9">1.13.11.54</ecNumber>
    </alternativeName>
    <alternativeName>
        <fullName evidence="9">Acireductone dioxygenase (Ni(2+)-requiring)</fullName>
        <shortName evidence="9">ARD</shortName>
        <shortName evidence="9">Ni-ARD</shortName>
        <ecNumber evidence="9">1.13.11.53</ecNumber>
    </alternativeName>
</protein>
<dbReference type="RefSeq" id="WP_077565564.1">
    <property type="nucleotide sequence ID" value="NZ_MRVI01000001.1"/>
</dbReference>
<gene>
    <name evidence="9" type="primary">mtnD</name>
    <name evidence="10" type="ORF">BBD40_03350</name>
</gene>
<keyword evidence="4 9" id="KW-0479">Metal-binding</keyword>
<evidence type="ECO:0000313" key="11">
    <source>
        <dbReference type="Proteomes" id="UP000189059"/>
    </source>
</evidence>
<dbReference type="Gene3D" id="2.60.120.10">
    <property type="entry name" value="Jelly Rolls"/>
    <property type="match status" value="1"/>
</dbReference>
<comment type="subunit">
    <text evidence="9">Monomer.</text>
</comment>
<keyword evidence="11" id="KW-1185">Reference proteome</keyword>
<evidence type="ECO:0000256" key="5">
    <source>
        <dbReference type="ARBA" id="ARBA00022964"/>
    </source>
</evidence>
<dbReference type="EMBL" id="MRVI01000001">
    <property type="protein sequence ID" value="OOC61008.1"/>
    <property type="molecule type" value="Genomic_DNA"/>
</dbReference>
<comment type="pathway">
    <text evidence="9">Amino-acid biosynthesis; L-methionine biosynthesis via salvage pathway; L-methionine from S-methyl-5-thio-alpha-D-ribose 1-phosphate: step 5/6.</text>
</comment>
<feature type="binding site" evidence="9">
    <location>
        <position position="99"/>
    </location>
    <ligand>
        <name>Fe(2+)</name>
        <dbReference type="ChEBI" id="CHEBI:29033"/>
    </ligand>
</feature>
<reference evidence="10 11" key="1">
    <citation type="submission" date="2016-12" db="EMBL/GenBank/DDBJ databases">
        <title>Genome sequencing and description of Paenibacillus sp. nov. from high altitude lake in the Indian Trans- Himalayas.</title>
        <authorList>
            <person name="Kiran S."/>
            <person name="Swarnkar M.K."/>
            <person name="Rana A."/>
            <person name="Tewari R."/>
            <person name="Gulati A."/>
        </authorList>
    </citation>
    <scope>NUCLEOTIDE SEQUENCE [LARGE SCALE GENOMIC DNA]</scope>
    <source>
        <strain evidence="10 11">IHBB 9951</strain>
    </source>
</reference>
<keyword evidence="6 9" id="KW-0560">Oxidoreductase</keyword>
<dbReference type="InterPro" id="IPR011051">
    <property type="entry name" value="RmlC_Cupin_sf"/>
</dbReference>
<accession>A0ABX3JXL6</accession>
<dbReference type="PANTHER" id="PTHR23418:SF0">
    <property type="entry name" value="ACIREDUCTONE DIOXYGENASE"/>
    <property type="match status" value="1"/>
</dbReference>
<keyword evidence="3 9" id="KW-0028">Amino-acid biosynthesis</keyword>
<organism evidence="10 11">
    <name type="scientific">Paenibacillus ihbetae</name>
    <dbReference type="NCBI Taxonomy" id="1870820"/>
    <lineage>
        <taxon>Bacteria</taxon>
        <taxon>Bacillati</taxon>
        <taxon>Bacillota</taxon>
        <taxon>Bacilli</taxon>
        <taxon>Bacillales</taxon>
        <taxon>Paenibacillaceae</taxon>
        <taxon>Paenibacillus</taxon>
    </lineage>
</organism>
<feature type="binding site" evidence="9">
    <location>
        <position position="105"/>
    </location>
    <ligand>
        <name>Ni(2+)</name>
        <dbReference type="ChEBI" id="CHEBI:49786"/>
    </ligand>
</feature>
<evidence type="ECO:0000256" key="6">
    <source>
        <dbReference type="ARBA" id="ARBA00023002"/>
    </source>
</evidence>
<dbReference type="InterPro" id="IPR004313">
    <property type="entry name" value="ARD"/>
</dbReference>
<comment type="function">
    <text evidence="9">Catalyzes 2 different reactions between oxygene and the acireductone 1,2-dihydroxy-3-keto-5-methylthiopentene (DHK-MTPene) depending upon the metal bound in the active site. Fe-containing acireductone dioxygenase (Fe-ARD) produces formate and 2-keto-4-methylthiobutyrate (KMTB), the alpha-ketoacid precursor of methionine in the methionine recycle pathway. Ni-containing acireductone dioxygenase (Ni-ARD) produces methylthiopropionate, carbon monoxide and formate, and does not lie on the methionine recycle pathway.</text>
</comment>
<comment type="cofactor">
    <cofactor evidence="9">
        <name>Ni(2+)</name>
        <dbReference type="ChEBI" id="CHEBI:49786"/>
    </cofactor>
    <text evidence="9">Binds 1 nickel ion per monomer.</text>
</comment>
<evidence type="ECO:0000256" key="4">
    <source>
        <dbReference type="ARBA" id="ARBA00022723"/>
    </source>
</evidence>
<feature type="binding site" evidence="9">
    <location>
        <position position="145"/>
    </location>
    <ligand>
        <name>Ni(2+)</name>
        <dbReference type="ChEBI" id="CHEBI:49786"/>
    </ligand>
</feature>
<comment type="caution">
    <text evidence="9">Lacks conserved residue(s) required for the propagation of feature annotation.</text>
</comment>
<dbReference type="EC" id="1.13.11.53" evidence="9"/>
<feature type="binding site" evidence="9">
    <location>
        <position position="99"/>
    </location>
    <ligand>
        <name>Ni(2+)</name>
        <dbReference type="ChEBI" id="CHEBI:49786"/>
    </ligand>
</feature>
<comment type="catalytic activity">
    <reaction evidence="1 9">
        <text>1,2-dihydroxy-5-(methylsulfanyl)pent-1-en-3-one + O2 = 4-methylsulfanyl-2-oxobutanoate + formate + 2 H(+)</text>
        <dbReference type="Rhea" id="RHEA:24504"/>
        <dbReference type="ChEBI" id="CHEBI:15378"/>
        <dbReference type="ChEBI" id="CHEBI:15379"/>
        <dbReference type="ChEBI" id="CHEBI:15740"/>
        <dbReference type="ChEBI" id="CHEBI:16723"/>
        <dbReference type="ChEBI" id="CHEBI:49252"/>
        <dbReference type="EC" id="1.13.11.54"/>
    </reaction>
</comment>
<evidence type="ECO:0000256" key="3">
    <source>
        <dbReference type="ARBA" id="ARBA00022605"/>
    </source>
</evidence>
<comment type="caution">
    <text evidence="10">The sequence shown here is derived from an EMBL/GenBank/DDBJ whole genome shotgun (WGS) entry which is preliminary data.</text>
</comment>
<dbReference type="InterPro" id="IPR014710">
    <property type="entry name" value="RmlC-like_jellyroll"/>
</dbReference>
<keyword evidence="8 9" id="KW-0486">Methionine biosynthesis</keyword>
<dbReference type="PANTHER" id="PTHR23418">
    <property type="entry name" value="ACIREDUCTONE DIOXYGENASE"/>
    <property type="match status" value="1"/>
</dbReference>
<proteinExistence type="inferred from homology"/>
<evidence type="ECO:0000256" key="2">
    <source>
        <dbReference type="ARBA" id="ARBA00022596"/>
    </source>
</evidence>
<dbReference type="HAMAP" id="MF_01682">
    <property type="entry name" value="Salvage_MtnD"/>
    <property type="match status" value="1"/>
</dbReference>
<evidence type="ECO:0000256" key="8">
    <source>
        <dbReference type="ARBA" id="ARBA00023167"/>
    </source>
</evidence>
<keyword evidence="7 9" id="KW-0408">Iron</keyword>
<evidence type="ECO:0000256" key="1">
    <source>
        <dbReference type="ARBA" id="ARBA00000428"/>
    </source>
</evidence>
<feature type="binding site" evidence="9">
    <location>
        <position position="105"/>
    </location>
    <ligand>
        <name>Fe(2+)</name>
        <dbReference type="ChEBI" id="CHEBI:29033"/>
    </ligand>
</feature>
<feature type="site" description="May play a role in transmitting local conformational changes" evidence="9">
    <location>
        <position position="104"/>
    </location>
</feature>
<comment type="similarity">
    <text evidence="9">Belongs to the acireductone dioxygenase (ARD) family.</text>
</comment>
<feature type="binding site" evidence="9">
    <location>
        <position position="101"/>
    </location>
    <ligand>
        <name>Fe(2+)</name>
        <dbReference type="ChEBI" id="CHEBI:29033"/>
    </ligand>
</feature>
<dbReference type="Pfam" id="PF03079">
    <property type="entry name" value="ARD"/>
    <property type="match status" value="1"/>
</dbReference>
<feature type="site" description="Important to generate the dianion" evidence="9">
    <location>
        <position position="107"/>
    </location>
</feature>
<dbReference type="GO" id="GO:0051213">
    <property type="term" value="F:dioxygenase activity"/>
    <property type="evidence" value="ECO:0007669"/>
    <property type="project" value="UniProtKB-KW"/>
</dbReference>
<dbReference type="CDD" id="cd02232">
    <property type="entry name" value="cupin_ARD"/>
    <property type="match status" value="1"/>
</dbReference>
<feature type="binding site" evidence="9">
    <location>
        <position position="101"/>
    </location>
    <ligand>
        <name>Ni(2+)</name>
        <dbReference type="ChEBI" id="CHEBI:49786"/>
    </ligand>
</feature>
<comment type="cofactor">
    <cofactor evidence="9">
        <name>Fe(2+)</name>
        <dbReference type="ChEBI" id="CHEBI:29033"/>
    </cofactor>
    <text evidence="9">Binds 1 Fe(2+) cation per monomer.</text>
</comment>
<keyword evidence="2 9" id="KW-0533">Nickel</keyword>
<sequence length="183" mass="21331">MAEIVIRNTNERISGEENVREFLEKQEVLYEHWNMDKFPADLQEKFQLSDEDKQRILDTFDPEIRDLAARRGYKIWDIITLSESTPNLEELLQKFEEVHTHSEDEIRAIVGGKGIFIIKGSEDVGYFNVELEPGDVISVPENTPHFFTLMDNKQIVAVRLFIEENGWIATPVADPQFQRMNAY</sequence>
<dbReference type="EC" id="1.13.11.54" evidence="9"/>
<evidence type="ECO:0000256" key="9">
    <source>
        <dbReference type="HAMAP-Rule" id="MF_01682"/>
    </source>
</evidence>
<evidence type="ECO:0000313" key="10">
    <source>
        <dbReference type="EMBL" id="OOC61008.1"/>
    </source>
</evidence>
<dbReference type="Proteomes" id="UP000189059">
    <property type="component" value="Unassembled WGS sequence"/>
</dbReference>